<name>A0A3R7GRT2_9BURK</name>
<keyword evidence="1" id="KW-1133">Transmembrane helix</keyword>
<gene>
    <name evidence="2" type="ORF">BCY88_05860</name>
</gene>
<feature type="transmembrane region" description="Helical" evidence="1">
    <location>
        <begin position="381"/>
        <end position="401"/>
    </location>
</feature>
<feature type="transmembrane region" description="Helical" evidence="1">
    <location>
        <begin position="350"/>
        <end position="369"/>
    </location>
</feature>
<dbReference type="AlphaFoldDB" id="A0A3R7GRT2"/>
<proteinExistence type="predicted"/>
<comment type="caution">
    <text evidence="2">The sequence shown here is derived from an EMBL/GenBank/DDBJ whole genome shotgun (WGS) entry which is preliminary data.</text>
</comment>
<organism evidence="2 3">
    <name type="scientific">Paraburkholderia fungorum</name>
    <dbReference type="NCBI Taxonomy" id="134537"/>
    <lineage>
        <taxon>Bacteria</taxon>
        <taxon>Pseudomonadati</taxon>
        <taxon>Pseudomonadota</taxon>
        <taxon>Betaproteobacteria</taxon>
        <taxon>Burkholderiales</taxon>
        <taxon>Burkholderiaceae</taxon>
        <taxon>Paraburkholderia</taxon>
    </lineage>
</organism>
<feature type="transmembrane region" description="Helical" evidence="1">
    <location>
        <begin position="214"/>
        <end position="234"/>
    </location>
</feature>
<feature type="transmembrane region" description="Helical" evidence="1">
    <location>
        <begin position="328"/>
        <end position="344"/>
    </location>
</feature>
<reference evidence="2 3" key="1">
    <citation type="submission" date="2016-07" db="EMBL/GenBank/DDBJ databases">
        <title>Genome analysis of Burkholderia fungorum ES3-20.</title>
        <authorList>
            <person name="Xu D."/>
            <person name="Yao R."/>
            <person name="Zheng S."/>
        </authorList>
    </citation>
    <scope>NUCLEOTIDE SEQUENCE [LARGE SCALE GENOMIC DNA]</scope>
    <source>
        <strain evidence="2 3">ES3-20</strain>
    </source>
</reference>
<feature type="transmembrane region" description="Helical" evidence="1">
    <location>
        <begin position="165"/>
        <end position="184"/>
    </location>
</feature>
<evidence type="ECO:0000313" key="3">
    <source>
        <dbReference type="Proteomes" id="UP000283709"/>
    </source>
</evidence>
<keyword evidence="1" id="KW-0812">Transmembrane</keyword>
<evidence type="ECO:0000256" key="1">
    <source>
        <dbReference type="SAM" id="Phobius"/>
    </source>
</evidence>
<evidence type="ECO:0000313" key="2">
    <source>
        <dbReference type="EMBL" id="RKF43506.1"/>
    </source>
</evidence>
<dbReference type="EMBL" id="MCAS01000023">
    <property type="protein sequence ID" value="RKF43506.1"/>
    <property type="molecule type" value="Genomic_DNA"/>
</dbReference>
<feature type="transmembrane region" description="Helical" evidence="1">
    <location>
        <begin position="297"/>
        <end position="316"/>
    </location>
</feature>
<dbReference type="Proteomes" id="UP000283709">
    <property type="component" value="Unassembled WGS sequence"/>
</dbReference>
<keyword evidence="1" id="KW-0472">Membrane</keyword>
<feature type="transmembrane region" description="Helical" evidence="1">
    <location>
        <begin position="141"/>
        <end position="158"/>
    </location>
</feature>
<feature type="transmembrane region" description="Helical" evidence="1">
    <location>
        <begin position="118"/>
        <end position="135"/>
    </location>
</feature>
<dbReference type="OrthoDB" id="1814621at2"/>
<sequence length="541" mass="59018">MNSPRALVRACWIVPLIYGVYSLLQGADSNWDVRNYHLYNAFALLHGKMAIDLAPAGMQSYFNPLLDVPYYLMAMHLPAMLVGFMMGVLQGLNFVLLLGVCRKVLADLPEQERYRTPFWLALAGCFTANFMSGIGNSMGDNTTSLFCLGALLIVMTVWSRLAEVGASVLLTVAIGGVVSGLGAGLKLTTVVYSVALCGGLLFAPISVAARLRVAFVFGVGVLLGLAATGGYWFLELWRLYGNPVYPQYSAIFPSALTSSVGAVDTKWLPNSIWEALVFPFVFSFNPHRVGQVELHQVIWAAAYVIFGWWVVAAFVRKCRSVRVPGLSSPARYVVAYVVIGYLVWLKAFSIQRYLVAIELCVPLFIYLLLTQVLPYRAARKLAGVLLVLSSIGVLVGGAHSWGHEPWAKRMFVADVPQLAVPQKTTVLLTAGDPPLGWLVPMFPDTVAFASIRSAFPAARPAYDNKIHDIVSSRGGPVYALVPGYWTDGREDAMKNSAELADSGQALADYGFVLDAGSCRIFRAQIGKGVYPYQWCRVASAR</sequence>
<feature type="transmembrane region" description="Helical" evidence="1">
    <location>
        <begin position="190"/>
        <end position="207"/>
    </location>
</feature>
<feature type="transmembrane region" description="Helical" evidence="1">
    <location>
        <begin position="6"/>
        <end position="24"/>
    </location>
</feature>
<feature type="transmembrane region" description="Helical" evidence="1">
    <location>
        <begin position="70"/>
        <end position="98"/>
    </location>
</feature>
<evidence type="ECO:0008006" key="4">
    <source>
        <dbReference type="Google" id="ProtNLM"/>
    </source>
</evidence>
<protein>
    <recommendedName>
        <fullName evidence="4">DUF2029 domain-containing protein</fullName>
    </recommendedName>
</protein>
<accession>A0A3R7GRT2</accession>